<proteinExistence type="predicted"/>
<evidence type="ECO:0000313" key="3">
    <source>
        <dbReference type="EMBL" id="KAJ8104206.1"/>
    </source>
</evidence>
<organism evidence="3 4">
    <name type="scientific">Lipomyces tetrasporus</name>
    <dbReference type="NCBI Taxonomy" id="54092"/>
    <lineage>
        <taxon>Eukaryota</taxon>
        <taxon>Fungi</taxon>
        <taxon>Dikarya</taxon>
        <taxon>Ascomycota</taxon>
        <taxon>Saccharomycotina</taxon>
        <taxon>Lipomycetes</taxon>
        <taxon>Lipomycetales</taxon>
        <taxon>Lipomycetaceae</taxon>
        <taxon>Lipomyces</taxon>
    </lineage>
</organism>
<dbReference type="Pfam" id="PF00690">
    <property type="entry name" value="Cation_ATPase_N"/>
    <property type="match status" value="1"/>
</dbReference>
<dbReference type="SUPFAM" id="SSF81665">
    <property type="entry name" value="Calcium ATPase, transmembrane domain M"/>
    <property type="match status" value="1"/>
</dbReference>
<dbReference type="EMBL" id="JARPMG010000001">
    <property type="protein sequence ID" value="KAJ8104206.1"/>
    <property type="molecule type" value="Genomic_DNA"/>
</dbReference>
<gene>
    <name evidence="3" type="ORF">POJ06DRAFT_190579</name>
</gene>
<dbReference type="RefSeq" id="XP_056047656.1">
    <property type="nucleotide sequence ID" value="XM_056184806.1"/>
</dbReference>
<comment type="caution">
    <text evidence="3">The sequence shown here is derived from an EMBL/GenBank/DDBJ whole genome shotgun (WGS) entry which is preliminary data.</text>
</comment>
<name>A0AAD7QZ98_9ASCO</name>
<dbReference type="SMART" id="SM00831">
    <property type="entry name" value="Cation_ATPase_N"/>
    <property type="match status" value="1"/>
</dbReference>
<sequence>EIFDIQLHAYLRPAEVVAQQLSTDNGITDLEAEDRLGRYGSNELSGGGGVSPWKILVGQIFNAMILVLIMAIAVSFGIRSWKVEWYVPLVGFG</sequence>
<evidence type="ECO:0000256" key="1">
    <source>
        <dbReference type="SAM" id="Phobius"/>
    </source>
</evidence>
<keyword evidence="1" id="KW-0812">Transmembrane</keyword>
<dbReference type="InterPro" id="IPR023298">
    <property type="entry name" value="ATPase_P-typ_TM_dom_sf"/>
</dbReference>
<dbReference type="AlphaFoldDB" id="A0AAD7QZ98"/>
<keyword evidence="4" id="KW-1185">Reference proteome</keyword>
<protein>
    <recommendedName>
        <fullName evidence="2">Cation-transporting P-type ATPase N-terminal domain-containing protein</fullName>
    </recommendedName>
</protein>
<dbReference type="Gene3D" id="1.20.1110.10">
    <property type="entry name" value="Calcium-transporting ATPase, transmembrane domain"/>
    <property type="match status" value="1"/>
</dbReference>
<evidence type="ECO:0000313" key="4">
    <source>
        <dbReference type="Proteomes" id="UP001217417"/>
    </source>
</evidence>
<dbReference type="InterPro" id="IPR004014">
    <property type="entry name" value="ATPase_P-typ_cation-transptr_N"/>
</dbReference>
<dbReference type="GeneID" id="80879972"/>
<dbReference type="Proteomes" id="UP001217417">
    <property type="component" value="Unassembled WGS sequence"/>
</dbReference>
<feature type="non-terminal residue" evidence="3">
    <location>
        <position position="1"/>
    </location>
</feature>
<evidence type="ECO:0000259" key="2">
    <source>
        <dbReference type="SMART" id="SM00831"/>
    </source>
</evidence>
<accession>A0AAD7QZ98</accession>
<feature type="transmembrane region" description="Helical" evidence="1">
    <location>
        <begin position="55"/>
        <end position="78"/>
    </location>
</feature>
<keyword evidence="1" id="KW-0472">Membrane</keyword>
<keyword evidence="1" id="KW-1133">Transmembrane helix</keyword>
<dbReference type="Gene3D" id="2.70.150.10">
    <property type="entry name" value="Calcium-transporting ATPase, cytoplasmic transduction domain A"/>
    <property type="match status" value="1"/>
</dbReference>
<reference evidence="3" key="1">
    <citation type="submission" date="2023-03" db="EMBL/GenBank/DDBJ databases">
        <title>Near-Complete genome sequence of Lipomyces tetrasporous NRRL Y-64009, an oleaginous yeast capable of growing on lignocellulosic hydrolysates.</title>
        <authorList>
            <consortium name="Lawrence Berkeley National Laboratory"/>
            <person name="Jagtap S.S."/>
            <person name="Liu J.-J."/>
            <person name="Walukiewicz H.E."/>
            <person name="Pangilinan J."/>
            <person name="Lipzen A."/>
            <person name="Ahrendt S."/>
            <person name="Koriabine M."/>
            <person name="Cobaugh K."/>
            <person name="Salamov A."/>
            <person name="Yoshinaga Y."/>
            <person name="Ng V."/>
            <person name="Daum C."/>
            <person name="Grigoriev I.V."/>
            <person name="Slininger P.J."/>
            <person name="Dien B.S."/>
            <person name="Jin Y.-S."/>
            <person name="Rao C.V."/>
        </authorList>
    </citation>
    <scope>NUCLEOTIDE SEQUENCE</scope>
    <source>
        <strain evidence="3">NRRL Y-64009</strain>
    </source>
</reference>
<feature type="domain" description="Cation-transporting P-type ATPase N-terminal" evidence="2">
    <location>
        <begin position="8"/>
        <end position="80"/>
    </location>
</feature>